<dbReference type="Proteomes" id="UP000570493">
    <property type="component" value="Unassembled WGS sequence"/>
</dbReference>
<gene>
    <name evidence="1" type="ORF">HHO47_18700</name>
</gene>
<dbReference type="RefSeq" id="WP_169021658.1">
    <property type="nucleotide sequence ID" value="NZ_JABBMT010000064.1"/>
</dbReference>
<keyword evidence="2" id="KW-1185">Reference proteome</keyword>
<dbReference type="AlphaFoldDB" id="A0A7Y0HCM8"/>
<accession>A0A7Y0HCM8</accession>
<dbReference type="EMBL" id="JABBMT010000064">
    <property type="protein sequence ID" value="NMM42770.1"/>
    <property type="molecule type" value="Genomic_DNA"/>
</dbReference>
<evidence type="ECO:0000313" key="2">
    <source>
        <dbReference type="Proteomes" id="UP000570493"/>
    </source>
</evidence>
<comment type="caution">
    <text evidence="1">The sequence shown here is derived from an EMBL/GenBank/DDBJ whole genome shotgun (WGS) entry which is preliminary data.</text>
</comment>
<name>A0A7Y0HCM8_9GAMM</name>
<protein>
    <submittedName>
        <fullName evidence="1">Uncharacterized protein</fullName>
    </submittedName>
</protein>
<organism evidence="1 2">
    <name type="scientific">Pseudoalteromonas arctica</name>
    <dbReference type="NCBI Taxonomy" id="394751"/>
    <lineage>
        <taxon>Bacteria</taxon>
        <taxon>Pseudomonadati</taxon>
        <taxon>Pseudomonadota</taxon>
        <taxon>Gammaproteobacteria</taxon>
        <taxon>Alteromonadales</taxon>
        <taxon>Pseudoalteromonadaceae</taxon>
        <taxon>Pseudoalteromonas</taxon>
    </lineage>
</organism>
<proteinExistence type="predicted"/>
<sequence length="224" mass="25793">MKISTNLPPILFESKVSTFTNSDDEKIKSFSTKTSESGLKININTTHLDPKVKEKKDNNAFDSSIIEGSAYEKIFKKEELDFSNMSIKELHSIVKNVNEMEREYAQKYDNDEPVRLGKSGNPIISQKREDMNSLESKLRILSYGRGDVDPDKKINVIEYFSNSSEKLDGLAKEYPERQTYQVRASYMKDIINTFDKFISDDTFDLYQEKAALLLTDKKKIDVLI</sequence>
<reference evidence="1" key="1">
    <citation type="submission" date="2020-04" db="EMBL/GenBank/DDBJ databases">
        <title>Genome Sequencing for Pseudoaltermonas arctica.</title>
        <authorList>
            <person name="Elkins N.S."/>
        </authorList>
    </citation>
    <scope>NUCLEOTIDE SEQUENCE [LARGE SCALE GENOMIC DNA]</scope>
    <source>
        <strain evidence="1">NEC-BIFX-2020_0012</strain>
    </source>
</reference>
<evidence type="ECO:0000313" key="1">
    <source>
        <dbReference type="EMBL" id="NMM42770.1"/>
    </source>
</evidence>